<organism evidence="1 2">
    <name type="scientific">Piloderma croceum (strain F 1598)</name>
    <dbReference type="NCBI Taxonomy" id="765440"/>
    <lineage>
        <taxon>Eukaryota</taxon>
        <taxon>Fungi</taxon>
        <taxon>Dikarya</taxon>
        <taxon>Basidiomycota</taxon>
        <taxon>Agaricomycotina</taxon>
        <taxon>Agaricomycetes</taxon>
        <taxon>Agaricomycetidae</taxon>
        <taxon>Atheliales</taxon>
        <taxon>Atheliaceae</taxon>
        <taxon>Piloderma</taxon>
    </lineage>
</organism>
<protein>
    <submittedName>
        <fullName evidence="1">Uncharacterized protein</fullName>
    </submittedName>
</protein>
<dbReference type="AlphaFoldDB" id="A0A0C3FHT0"/>
<name>A0A0C3FHT0_PILCF</name>
<dbReference type="OrthoDB" id="2964597at2759"/>
<evidence type="ECO:0000313" key="2">
    <source>
        <dbReference type="Proteomes" id="UP000054166"/>
    </source>
</evidence>
<keyword evidence="2" id="KW-1185">Reference proteome</keyword>
<proteinExistence type="predicted"/>
<evidence type="ECO:0000313" key="1">
    <source>
        <dbReference type="EMBL" id="KIM83970.1"/>
    </source>
</evidence>
<gene>
    <name evidence="1" type="ORF">PILCRDRAFT_819001</name>
</gene>
<reference evidence="2" key="2">
    <citation type="submission" date="2015-01" db="EMBL/GenBank/DDBJ databases">
        <title>Evolutionary Origins and Diversification of the Mycorrhizal Mutualists.</title>
        <authorList>
            <consortium name="DOE Joint Genome Institute"/>
            <consortium name="Mycorrhizal Genomics Consortium"/>
            <person name="Kohler A."/>
            <person name="Kuo A."/>
            <person name="Nagy L.G."/>
            <person name="Floudas D."/>
            <person name="Copeland A."/>
            <person name="Barry K.W."/>
            <person name="Cichocki N."/>
            <person name="Veneault-Fourrey C."/>
            <person name="LaButti K."/>
            <person name="Lindquist E.A."/>
            <person name="Lipzen A."/>
            <person name="Lundell T."/>
            <person name="Morin E."/>
            <person name="Murat C."/>
            <person name="Riley R."/>
            <person name="Ohm R."/>
            <person name="Sun H."/>
            <person name="Tunlid A."/>
            <person name="Henrissat B."/>
            <person name="Grigoriev I.V."/>
            <person name="Hibbett D.S."/>
            <person name="Martin F."/>
        </authorList>
    </citation>
    <scope>NUCLEOTIDE SEQUENCE [LARGE SCALE GENOMIC DNA]</scope>
    <source>
        <strain evidence="2">F 1598</strain>
    </source>
</reference>
<reference evidence="1 2" key="1">
    <citation type="submission" date="2014-04" db="EMBL/GenBank/DDBJ databases">
        <authorList>
            <consortium name="DOE Joint Genome Institute"/>
            <person name="Kuo A."/>
            <person name="Tarkka M."/>
            <person name="Buscot F."/>
            <person name="Kohler A."/>
            <person name="Nagy L.G."/>
            <person name="Floudas D."/>
            <person name="Copeland A."/>
            <person name="Barry K.W."/>
            <person name="Cichocki N."/>
            <person name="Veneault-Fourrey C."/>
            <person name="LaButti K."/>
            <person name="Lindquist E.A."/>
            <person name="Lipzen A."/>
            <person name="Lundell T."/>
            <person name="Morin E."/>
            <person name="Murat C."/>
            <person name="Sun H."/>
            <person name="Tunlid A."/>
            <person name="Henrissat B."/>
            <person name="Grigoriev I.V."/>
            <person name="Hibbett D.S."/>
            <person name="Martin F."/>
            <person name="Nordberg H.P."/>
            <person name="Cantor M.N."/>
            <person name="Hua S.X."/>
        </authorList>
    </citation>
    <scope>NUCLEOTIDE SEQUENCE [LARGE SCALE GENOMIC DNA]</scope>
    <source>
        <strain evidence="1 2">F 1598</strain>
    </source>
</reference>
<dbReference type="Proteomes" id="UP000054166">
    <property type="component" value="Unassembled WGS sequence"/>
</dbReference>
<dbReference type="EMBL" id="KN832989">
    <property type="protein sequence ID" value="KIM83970.1"/>
    <property type="molecule type" value="Genomic_DNA"/>
</dbReference>
<dbReference type="InParanoid" id="A0A0C3FHT0"/>
<dbReference type="HOGENOM" id="CLU_1960399_0_0_1"/>
<accession>A0A0C3FHT0</accession>
<sequence>MKKALVFMAQSEDLACCYAEEMRTWDWIRWEQGQLGGMQNVNYAKEHLHILAEHRPVSTFIIVAFRFINIIISVTQDPYYPPTKHGLGWHLKRSRSVGCLRELYPVAVIPDDDGLLQPDHKVDETQEN</sequence>